<dbReference type="SUPFAM" id="SSF56300">
    <property type="entry name" value="Metallo-dependent phosphatases"/>
    <property type="match status" value="1"/>
</dbReference>
<evidence type="ECO:0000259" key="1">
    <source>
        <dbReference type="SMART" id="SM00635"/>
    </source>
</evidence>
<reference evidence="2 3" key="1">
    <citation type="submission" date="2019-04" db="EMBL/GenBank/DDBJ databases">
        <title>Cohnella sp. nov., isolated from soil.</title>
        <authorList>
            <person name="Kim W."/>
        </authorList>
    </citation>
    <scope>NUCLEOTIDE SEQUENCE [LARGE SCALE GENOMIC DNA]</scope>
    <source>
        <strain evidence="2 3">CAU 1483</strain>
    </source>
</reference>
<dbReference type="Gene3D" id="2.60.40.1080">
    <property type="match status" value="2"/>
</dbReference>
<dbReference type="Gene3D" id="3.60.21.10">
    <property type="match status" value="1"/>
</dbReference>
<dbReference type="InterPro" id="IPR003343">
    <property type="entry name" value="Big_2"/>
</dbReference>
<sequence>MSGTKRLKQAASVVETVGPFSNRTQRDGEANEMGTVISKKKVTAIALAFAAAFNLAWGSLPARAETAQGANLNILAEEKISSGIQYTEEDISNYYNTGKRVRLNKLEVIPADGNTQIISGKAAETVNAIETIGDQAQREMLKGNQVVAGINADMYDMSTGMPNGLMVKDGQLVTSQGPDERNGSYRTSFYMDQNNKPGIASVHTEGKLTVGETVYDVNLLNRNQGVSDGLVIDTSNITRNHKLTHFYKGTVGNSAFALIRVDHFNGVNPGKDYIGTIEEIYTADGFDIPAGYVVLAGYGTMKSVVESLPKGDKVSFRYDLYVGADQNNNIATSVAFNTWLVRDGHALTASEMPDKSTFTTGPNARTALGIKADGSVIVVTVDKPSTAFSESIGASLPDLAKYLQEAGAVNALNLDGGGSTEMIVRKAGSDRPVTVNHPSDGNSRQVTNSLLFVSTAAKTGVVGHVVVDKNVTLYQGSSYDFSYRMTDEFGNAIKNAASTVQWETTFGSIDANGQYTAPKQPGSGNVTATVNGVKGSAKVTVVDSFASIAFTANNSVVMQQNETKPFDFKALDASGNQVIVDPSQAVWSLTGNIGTVSESGLVTAAAEHGTGTLTATIGGQTITASITVGLKEQVIDDFETYPIEGYHLSGYGYGNVTQYAGAAGTSKMLSISTDIKHSGNSSFKMDYDFSKWTKQLNGTLNWIPHWYTGSKWPNELAAQMDTTYKTDVYPKKFGMWVYGDGKAPWLRAIFVDGNNANKTIDLTSDKDDINWTGWKYIEVPIPQGWQLPIRLNYLYMVETDKSKVPYSGSVYFDDLKFLYTDDVTDFSGPEFTETTPSSNNVYGSTLDFSTVIKDNMSGVDKNRIAVKVNHADQAYTYDESTGRLSFKLENLTEGDYNVFVEAYDLASNQSVPWINKTYHVDLSADTEAPVISKVTPTSDVTVKIPTPRVTFKLVDEKSKVDAASISVKLNDASLPVYYDDSTGWGYAEPVKNLKDGVYTLTINAKDNVGNAMPTYTDKLNVTAIPQPKNKNNYSITVIPDTHLSPFAEPIFKRAAADDSSLIIHLGDIVDNGTQEQYDSAAESTKWFGSKPFFVMAGNHEAFQNTLDIYFKTFGSPTMQFEYGDTQIIILNSAFGQSISASDSTQFHYLEEVLAKNTKPNVLVFNHVVSRDGFGTMHEMNPSDVAKFESILGSYKAKHPKVDVYALFGHLHTLQSWEADGVKYIIGGNAANKTYVSHGDGDLLGSGKITVTKGTMNYAFEPLLTSVYIRNDAVMNGKMKAVAGSDVQLDLYGDFREYPSQYIAQLNNHELVDIDWSSSNEKVASVDENGVVTFNAVGSATITATSGGKSHSITVEAVDPADVHPVKLELGVSPEVKINKEIIPTIKATDAYGAVYALNPKYVTFSFQNGLITQAKNGKLRANAAGDEVITAQFGGLQAAANVTVVSKSEKQK</sequence>
<dbReference type="InterPro" id="IPR004843">
    <property type="entry name" value="Calcineurin-like_PHP"/>
</dbReference>
<gene>
    <name evidence="2" type="ORF">E5161_15960</name>
</gene>
<comment type="caution">
    <text evidence="2">The sequence shown here is derived from an EMBL/GenBank/DDBJ whole genome shotgun (WGS) entry which is preliminary data.</text>
</comment>
<dbReference type="PANTHER" id="PTHR40446:SF2">
    <property type="entry name" value="N-ACETYLGLUCOSAMINE-1-PHOSPHODIESTER ALPHA-N-ACETYLGLUCOSAMINIDASE"/>
    <property type="match status" value="1"/>
</dbReference>
<evidence type="ECO:0000313" key="3">
    <source>
        <dbReference type="Proteomes" id="UP000309673"/>
    </source>
</evidence>
<dbReference type="Gene3D" id="2.60.120.430">
    <property type="entry name" value="Galactose-binding lectin"/>
    <property type="match status" value="1"/>
</dbReference>
<dbReference type="InterPro" id="IPR013783">
    <property type="entry name" value="Ig-like_fold"/>
</dbReference>
<dbReference type="Pfam" id="PF09992">
    <property type="entry name" value="NAGPA"/>
    <property type="match status" value="1"/>
</dbReference>
<organism evidence="2 3">
    <name type="scientific">Cohnella pontilimi</name>
    <dbReference type="NCBI Taxonomy" id="2564100"/>
    <lineage>
        <taxon>Bacteria</taxon>
        <taxon>Bacillati</taxon>
        <taxon>Bacillota</taxon>
        <taxon>Bacilli</taxon>
        <taxon>Bacillales</taxon>
        <taxon>Paenibacillaceae</taxon>
        <taxon>Cohnella</taxon>
    </lineage>
</organism>
<dbReference type="SMART" id="SM00635">
    <property type="entry name" value="BID_2"/>
    <property type="match status" value="3"/>
</dbReference>
<proteinExistence type="predicted"/>
<dbReference type="InterPro" id="IPR029052">
    <property type="entry name" value="Metallo-depent_PP-like"/>
</dbReference>
<dbReference type="InterPro" id="IPR018711">
    <property type="entry name" value="NAGPA"/>
</dbReference>
<accession>A0A4U0FBS0</accession>
<dbReference type="PANTHER" id="PTHR40446">
    <property type="entry name" value="N-ACETYLGLUCOSAMINE-1-PHOSPHODIESTER ALPHA-N-ACETYLGLUCOSAMINIDASE"/>
    <property type="match status" value="1"/>
</dbReference>
<dbReference type="SUPFAM" id="SSF49373">
    <property type="entry name" value="Invasin/intimin cell-adhesion fragments"/>
    <property type="match status" value="1"/>
</dbReference>
<feature type="domain" description="BIG2" evidence="1">
    <location>
        <begin position="461"/>
        <end position="540"/>
    </location>
</feature>
<dbReference type="Proteomes" id="UP000309673">
    <property type="component" value="Unassembled WGS sequence"/>
</dbReference>
<feature type="domain" description="BIG2" evidence="1">
    <location>
        <begin position="544"/>
        <end position="627"/>
    </location>
</feature>
<feature type="domain" description="BIG2" evidence="1">
    <location>
        <begin position="1282"/>
        <end position="1355"/>
    </location>
</feature>
<name>A0A4U0FBS0_9BACL</name>
<keyword evidence="3" id="KW-1185">Reference proteome</keyword>
<dbReference type="EMBL" id="SUPK01000008">
    <property type="protein sequence ID" value="TJY40652.1"/>
    <property type="molecule type" value="Genomic_DNA"/>
</dbReference>
<evidence type="ECO:0000313" key="2">
    <source>
        <dbReference type="EMBL" id="TJY40652.1"/>
    </source>
</evidence>
<dbReference type="OrthoDB" id="9809781at2"/>
<protein>
    <recommendedName>
        <fullName evidence="1">BIG2 domain-containing protein</fullName>
    </recommendedName>
</protein>
<dbReference type="Gene3D" id="2.60.40.10">
    <property type="entry name" value="Immunoglobulins"/>
    <property type="match status" value="1"/>
</dbReference>
<dbReference type="InterPro" id="IPR008964">
    <property type="entry name" value="Invasin/intimin_cell_adhesion"/>
</dbReference>
<dbReference type="GO" id="GO:0016787">
    <property type="term" value="F:hydrolase activity"/>
    <property type="evidence" value="ECO:0007669"/>
    <property type="project" value="InterPro"/>
</dbReference>
<dbReference type="Pfam" id="PF00149">
    <property type="entry name" value="Metallophos"/>
    <property type="match status" value="1"/>
</dbReference>
<dbReference type="Pfam" id="PF02368">
    <property type="entry name" value="Big_2"/>
    <property type="match status" value="1"/>
</dbReference>